<dbReference type="Proteomes" id="UP001151079">
    <property type="component" value="Unassembled WGS sequence"/>
</dbReference>
<dbReference type="RefSeq" id="WP_264204333.1">
    <property type="nucleotide sequence ID" value="NZ_JAOZEW010000001.1"/>
</dbReference>
<accession>A0A9X3BWV2</accession>
<dbReference type="PANTHER" id="PTHR46825:SF9">
    <property type="entry name" value="BETA-LACTAMASE-RELATED DOMAIN-CONTAINING PROTEIN"/>
    <property type="match status" value="1"/>
</dbReference>
<sequence>MKKLIKIKMLSIWILFTSFQIIGLNAQINKGVLKINVPVTSEISSKEIHHYKLKLEKNQFAFFRLKQQNADVIITTYDTNNNKIADFDSPNGAFGDELFTINSTKKGDYLIEIKTLEENSQKGKYELNFQKTSPKAITPNEKVDELLTRYDNINAPGVAVAVVKDGTIVYKKGFGSSNLEYNIPITPTSIFSIASVSKQFTAFSILLLEKEGKLSLDDDVRKYIPELTDFGYKITIRNLANHTSGIRDQGDLICLSGTRLDDVITNEQVFKLITNQKELNFIPGSQYEYCNSGFVLLAKIVERVSGKKFSDFTAERIFKPLKMNNSFFLDDYEKIIKNRVYSYSPIGDTFKKSILNYSIVGSTGLSTTIEDLSLWALNFEKPIVGDTIIFNKMKKQGVLNNGEKISYALGQEIKKYKGLNVIFHGGGDAGYRSYLLRIPEEKFSVVIMSNSEAFNPLDIVYKIVDYYLENKLTETTPENKSDKITISNTTLQSYIGDYEVLPGLIFSITQNADKLYLQTSDDNQKKPLQAISESEFMIGNNKISFYKTNGQQIDLLKFKVADFIYNGKKILIKPFDKTKVQLSQYTGRYYSEELNTEYTFIIKDNILTATHIRNSDITLKPFQPDTFIGSEWYFHKIEFIKNEESIITECKISGAKATIRFKKME</sequence>
<name>A0A9X3BWV2_9FLAO</name>
<dbReference type="InterPro" id="IPR050491">
    <property type="entry name" value="AmpC-like"/>
</dbReference>
<proteinExistence type="predicted"/>
<dbReference type="SUPFAM" id="SSF56601">
    <property type="entry name" value="beta-lactamase/transpeptidase-like"/>
    <property type="match status" value="1"/>
</dbReference>
<dbReference type="InterPro" id="IPR012338">
    <property type="entry name" value="Beta-lactam/transpept-like"/>
</dbReference>
<feature type="domain" description="Beta-lactamase-related" evidence="1">
    <location>
        <begin position="153"/>
        <end position="456"/>
    </location>
</feature>
<dbReference type="Gene3D" id="3.40.710.10">
    <property type="entry name" value="DD-peptidase/beta-lactamase superfamily"/>
    <property type="match status" value="1"/>
</dbReference>
<reference evidence="2" key="1">
    <citation type="submission" date="2022-10" db="EMBL/GenBank/DDBJ databases">
        <title>Two novel species of Flavobacterium.</title>
        <authorList>
            <person name="Liu Q."/>
            <person name="Xin Y.-H."/>
        </authorList>
    </citation>
    <scope>NUCLEOTIDE SEQUENCE</scope>
    <source>
        <strain evidence="2">LS1R49</strain>
    </source>
</reference>
<evidence type="ECO:0000313" key="2">
    <source>
        <dbReference type="EMBL" id="MCV9926125.1"/>
    </source>
</evidence>
<dbReference type="InterPro" id="IPR001466">
    <property type="entry name" value="Beta-lactam-related"/>
</dbReference>
<dbReference type="Pfam" id="PF00144">
    <property type="entry name" value="Beta-lactamase"/>
    <property type="match status" value="1"/>
</dbReference>
<protein>
    <submittedName>
        <fullName evidence="2">Beta-lactamase family protein</fullName>
    </submittedName>
</protein>
<keyword evidence="3" id="KW-1185">Reference proteome</keyword>
<evidence type="ECO:0000259" key="1">
    <source>
        <dbReference type="Pfam" id="PF00144"/>
    </source>
</evidence>
<evidence type="ECO:0000313" key="3">
    <source>
        <dbReference type="Proteomes" id="UP001151079"/>
    </source>
</evidence>
<dbReference type="Gene3D" id="2.60.120.380">
    <property type="match status" value="1"/>
</dbReference>
<comment type="caution">
    <text evidence="2">The sequence shown here is derived from an EMBL/GenBank/DDBJ whole genome shotgun (WGS) entry which is preliminary data.</text>
</comment>
<organism evidence="2 3">
    <name type="scientific">Flavobacterium shii</name>
    <dbReference type="NCBI Taxonomy" id="2987687"/>
    <lineage>
        <taxon>Bacteria</taxon>
        <taxon>Pseudomonadati</taxon>
        <taxon>Bacteroidota</taxon>
        <taxon>Flavobacteriia</taxon>
        <taxon>Flavobacteriales</taxon>
        <taxon>Flavobacteriaceae</taxon>
        <taxon>Flavobacterium</taxon>
    </lineage>
</organism>
<dbReference type="AlphaFoldDB" id="A0A9X3BWV2"/>
<dbReference type="EMBL" id="JAOZEW010000001">
    <property type="protein sequence ID" value="MCV9926125.1"/>
    <property type="molecule type" value="Genomic_DNA"/>
</dbReference>
<gene>
    <name evidence="2" type="ORF">OIU83_00535</name>
</gene>
<dbReference type="PANTHER" id="PTHR46825">
    <property type="entry name" value="D-ALANYL-D-ALANINE-CARBOXYPEPTIDASE/ENDOPEPTIDASE AMPH"/>
    <property type="match status" value="1"/>
</dbReference>